<name>A0ABR7EC42_9FIRM</name>
<dbReference type="PROSITE" id="PS00892">
    <property type="entry name" value="HIT_1"/>
    <property type="match status" value="1"/>
</dbReference>
<dbReference type="PRINTS" id="PR00332">
    <property type="entry name" value="HISTRIAD"/>
</dbReference>
<evidence type="ECO:0000313" key="3">
    <source>
        <dbReference type="EMBL" id="MBC5647343.1"/>
    </source>
</evidence>
<dbReference type="InterPro" id="IPR011146">
    <property type="entry name" value="HIT-like"/>
</dbReference>
<evidence type="ECO:0000256" key="1">
    <source>
        <dbReference type="PROSITE-ProRule" id="PRU00464"/>
    </source>
</evidence>
<evidence type="ECO:0000313" key="4">
    <source>
        <dbReference type="Proteomes" id="UP000606889"/>
    </source>
</evidence>
<keyword evidence="4" id="KW-1185">Reference proteome</keyword>
<feature type="domain" description="HIT" evidence="2">
    <location>
        <begin position="5"/>
        <end position="114"/>
    </location>
</feature>
<comment type="caution">
    <text evidence="3">The sequence shown here is derived from an EMBL/GenBank/DDBJ whole genome shotgun (WGS) entry which is preliminary data.</text>
</comment>
<dbReference type="PROSITE" id="PS51084">
    <property type="entry name" value="HIT_2"/>
    <property type="match status" value="1"/>
</dbReference>
<gene>
    <name evidence="3" type="ORF">H8S18_03225</name>
</gene>
<organism evidence="3 4">
    <name type="scientific">Christensenella tenuis</name>
    <dbReference type="NCBI Taxonomy" id="2763033"/>
    <lineage>
        <taxon>Bacteria</taxon>
        <taxon>Bacillati</taxon>
        <taxon>Bacillota</taxon>
        <taxon>Clostridia</taxon>
        <taxon>Christensenellales</taxon>
        <taxon>Christensenellaceae</taxon>
        <taxon>Christensenella</taxon>
    </lineage>
</organism>
<dbReference type="RefSeq" id="WP_186856843.1">
    <property type="nucleotide sequence ID" value="NZ_JACOON010000001.1"/>
</dbReference>
<dbReference type="PANTHER" id="PTHR23089">
    <property type="entry name" value="HISTIDINE TRIAD HIT PROTEIN"/>
    <property type="match status" value="1"/>
</dbReference>
<dbReference type="Gene3D" id="3.30.428.10">
    <property type="entry name" value="HIT-like"/>
    <property type="match status" value="1"/>
</dbReference>
<proteinExistence type="predicted"/>
<dbReference type="SUPFAM" id="SSF54197">
    <property type="entry name" value="HIT-like"/>
    <property type="match status" value="1"/>
</dbReference>
<dbReference type="Pfam" id="PF01230">
    <property type="entry name" value="HIT"/>
    <property type="match status" value="1"/>
</dbReference>
<accession>A0ABR7EC42</accession>
<dbReference type="CDD" id="cd01276">
    <property type="entry name" value="PKCI_related"/>
    <property type="match status" value="1"/>
</dbReference>
<reference evidence="3 4" key="1">
    <citation type="submission" date="2020-08" db="EMBL/GenBank/DDBJ databases">
        <title>Genome public.</title>
        <authorList>
            <person name="Liu C."/>
            <person name="Sun Q."/>
        </authorList>
    </citation>
    <scope>NUCLEOTIDE SEQUENCE [LARGE SCALE GENOMIC DNA]</scope>
    <source>
        <strain evidence="3 4">NSJ-35</strain>
    </source>
</reference>
<protein>
    <submittedName>
        <fullName evidence="3">Histidine triad nucleotide-binding protein</fullName>
    </submittedName>
</protein>
<dbReference type="InterPro" id="IPR019808">
    <property type="entry name" value="Histidine_triad_CS"/>
</dbReference>
<evidence type="ECO:0000259" key="2">
    <source>
        <dbReference type="PROSITE" id="PS51084"/>
    </source>
</evidence>
<dbReference type="InterPro" id="IPR036265">
    <property type="entry name" value="HIT-like_sf"/>
</dbReference>
<dbReference type="Proteomes" id="UP000606889">
    <property type="component" value="Unassembled WGS sequence"/>
</dbReference>
<feature type="short sequence motif" description="Histidine triad motif" evidence="1">
    <location>
        <begin position="98"/>
        <end position="102"/>
    </location>
</feature>
<dbReference type="EMBL" id="JACOON010000001">
    <property type="protein sequence ID" value="MBC5647343.1"/>
    <property type="molecule type" value="Genomic_DNA"/>
</dbReference>
<sequence>MEDCLFCRIITGEIPSNKVYEDEFVYAFTDIDPKAPVHILIIPKKHLKSILEVKDGDFEYIDAMIKAAQKIAAEKGIAADGFRLVFNTGENGGQTVPHLHLHLLGGRYLEWPPG</sequence>
<dbReference type="InterPro" id="IPR001310">
    <property type="entry name" value="Histidine_triad_HIT"/>
</dbReference>